<dbReference type="SUPFAM" id="SSF161098">
    <property type="entry name" value="MetI-like"/>
    <property type="match status" value="1"/>
</dbReference>
<dbReference type="FunFam" id="1.10.3720.10:FF:000003">
    <property type="entry name" value="Aliphatic sulfonate ABC transporter permease"/>
    <property type="match status" value="1"/>
</dbReference>
<keyword evidence="5 7" id="KW-1133">Transmembrane helix</keyword>
<keyword evidence="10" id="KW-1185">Reference proteome</keyword>
<dbReference type="InterPro" id="IPR000515">
    <property type="entry name" value="MetI-like"/>
</dbReference>
<organism evidence="9 10">
    <name type="scientific">Clostridium polyendosporum</name>
    <dbReference type="NCBI Taxonomy" id="69208"/>
    <lineage>
        <taxon>Bacteria</taxon>
        <taxon>Bacillati</taxon>
        <taxon>Bacillota</taxon>
        <taxon>Clostridia</taxon>
        <taxon>Eubacteriales</taxon>
        <taxon>Clostridiaceae</taxon>
        <taxon>Clostridium</taxon>
    </lineage>
</organism>
<keyword evidence="2 7" id="KW-0813">Transport</keyword>
<keyword evidence="6 7" id="KW-0472">Membrane</keyword>
<dbReference type="CDD" id="cd06261">
    <property type="entry name" value="TM_PBP2"/>
    <property type="match status" value="1"/>
</dbReference>
<evidence type="ECO:0000256" key="4">
    <source>
        <dbReference type="ARBA" id="ARBA00022692"/>
    </source>
</evidence>
<dbReference type="InterPro" id="IPR035906">
    <property type="entry name" value="MetI-like_sf"/>
</dbReference>
<sequence length="276" mass="30060">MSLNSLKVSINKTRFNKNSLLNFSIVKDIFIPLIAPVILLIIWELLGENGIIRSSILPAPSVIGIALLDMLRTGELIEHLTISIIRVFEGFCLGAFLGISFGVAIGLFKGAEKALNLIIGILRPIPIVAWVPVLILWMGIDEASKITVIAIGSFWPILLNTIHGIKNTDKKYIEVAEILEKNKINVLTKVVLPSALPSIFTGLRIGIGTAWMSVIAAEIIAASSGIGYKIAYARELSQPDIMLVGVFSIGIVGILIDVIIKKLEFSIVKWNVNNRS</sequence>
<comment type="similarity">
    <text evidence="7">Belongs to the binding-protein-dependent transport system permease family.</text>
</comment>
<gene>
    <name evidence="9" type="ORF">CPJCM30710_24470</name>
</gene>
<dbReference type="GO" id="GO:0005886">
    <property type="term" value="C:plasma membrane"/>
    <property type="evidence" value="ECO:0007669"/>
    <property type="project" value="UniProtKB-SubCell"/>
</dbReference>
<feature type="domain" description="ABC transmembrane type-1" evidence="8">
    <location>
        <begin position="80"/>
        <end position="260"/>
    </location>
</feature>
<evidence type="ECO:0000259" key="8">
    <source>
        <dbReference type="PROSITE" id="PS50928"/>
    </source>
</evidence>
<feature type="transmembrane region" description="Helical" evidence="7">
    <location>
        <begin position="146"/>
        <end position="165"/>
    </location>
</feature>
<dbReference type="RefSeq" id="WP_212904468.1">
    <property type="nucleotide sequence ID" value="NZ_BOPZ01000022.1"/>
</dbReference>
<evidence type="ECO:0000256" key="5">
    <source>
        <dbReference type="ARBA" id="ARBA00022989"/>
    </source>
</evidence>
<evidence type="ECO:0000256" key="3">
    <source>
        <dbReference type="ARBA" id="ARBA00022475"/>
    </source>
</evidence>
<accession>A0A919S0M8</accession>
<protein>
    <submittedName>
        <fullName evidence="9">ABC transporter permease</fullName>
    </submittedName>
</protein>
<dbReference type="Pfam" id="PF00528">
    <property type="entry name" value="BPD_transp_1"/>
    <property type="match status" value="1"/>
</dbReference>
<feature type="transmembrane region" description="Helical" evidence="7">
    <location>
        <begin position="88"/>
        <end position="108"/>
    </location>
</feature>
<feature type="transmembrane region" description="Helical" evidence="7">
    <location>
        <begin position="240"/>
        <end position="260"/>
    </location>
</feature>
<reference evidence="9" key="1">
    <citation type="submission" date="2021-03" db="EMBL/GenBank/DDBJ databases">
        <title>Taxonomic study of Clostridium polyendosporum from meadow-gley soil under rice.</title>
        <authorList>
            <person name="Kobayashi H."/>
            <person name="Tanizawa Y."/>
            <person name="Yagura M."/>
        </authorList>
    </citation>
    <scope>NUCLEOTIDE SEQUENCE</scope>
    <source>
        <strain evidence="9">JCM 30710</strain>
    </source>
</reference>
<evidence type="ECO:0000313" key="9">
    <source>
        <dbReference type="EMBL" id="GIM29781.1"/>
    </source>
</evidence>
<dbReference type="PANTHER" id="PTHR30151">
    <property type="entry name" value="ALKANE SULFONATE ABC TRANSPORTER-RELATED, MEMBRANE SUBUNIT"/>
    <property type="match status" value="1"/>
</dbReference>
<dbReference type="GO" id="GO:0042918">
    <property type="term" value="P:alkanesulfonate transmembrane transport"/>
    <property type="evidence" value="ECO:0007669"/>
    <property type="project" value="UniProtKB-ARBA"/>
</dbReference>
<evidence type="ECO:0000256" key="2">
    <source>
        <dbReference type="ARBA" id="ARBA00022448"/>
    </source>
</evidence>
<dbReference type="Proteomes" id="UP000679179">
    <property type="component" value="Unassembled WGS sequence"/>
</dbReference>
<dbReference type="Gene3D" id="1.10.3720.10">
    <property type="entry name" value="MetI-like"/>
    <property type="match status" value="1"/>
</dbReference>
<dbReference type="AlphaFoldDB" id="A0A919S0M8"/>
<feature type="transmembrane region" description="Helical" evidence="7">
    <location>
        <begin position="20"/>
        <end position="43"/>
    </location>
</feature>
<comment type="caution">
    <text evidence="9">The sequence shown here is derived from an EMBL/GenBank/DDBJ whole genome shotgun (WGS) entry which is preliminary data.</text>
</comment>
<dbReference type="EMBL" id="BOPZ01000022">
    <property type="protein sequence ID" value="GIM29781.1"/>
    <property type="molecule type" value="Genomic_DNA"/>
</dbReference>
<evidence type="ECO:0000313" key="10">
    <source>
        <dbReference type="Proteomes" id="UP000679179"/>
    </source>
</evidence>
<name>A0A919S0M8_9CLOT</name>
<proteinExistence type="inferred from homology"/>
<dbReference type="PROSITE" id="PS50928">
    <property type="entry name" value="ABC_TM1"/>
    <property type="match status" value="1"/>
</dbReference>
<keyword evidence="3" id="KW-1003">Cell membrane</keyword>
<keyword evidence="4 7" id="KW-0812">Transmembrane</keyword>
<evidence type="ECO:0000256" key="1">
    <source>
        <dbReference type="ARBA" id="ARBA00004651"/>
    </source>
</evidence>
<feature type="transmembrane region" description="Helical" evidence="7">
    <location>
        <begin position="115"/>
        <end position="140"/>
    </location>
</feature>
<comment type="subcellular location">
    <subcellularLocation>
        <location evidence="1 7">Cell membrane</location>
        <topology evidence="1 7">Multi-pass membrane protein</topology>
    </subcellularLocation>
</comment>
<feature type="transmembrane region" description="Helical" evidence="7">
    <location>
        <begin position="186"/>
        <end position="203"/>
    </location>
</feature>
<dbReference type="PANTHER" id="PTHR30151:SF38">
    <property type="entry name" value="ALIPHATIC SULFONATES TRANSPORT PERMEASE PROTEIN SSUC-RELATED"/>
    <property type="match status" value="1"/>
</dbReference>
<evidence type="ECO:0000256" key="6">
    <source>
        <dbReference type="ARBA" id="ARBA00023136"/>
    </source>
</evidence>
<evidence type="ECO:0000256" key="7">
    <source>
        <dbReference type="RuleBase" id="RU363032"/>
    </source>
</evidence>